<evidence type="ECO:0008006" key="3">
    <source>
        <dbReference type="Google" id="ProtNLM"/>
    </source>
</evidence>
<evidence type="ECO:0000313" key="2">
    <source>
        <dbReference type="Proteomes" id="UP000799770"/>
    </source>
</evidence>
<organism evidence="1 2">
    <name type="scientific">Lophiotrema nucula</name>
    <dbReference type="NCBI Taxonomy" id="690887"/>
    <lineage>
        <taxon>Eukaryota</taxon>
        <taxon>Fungi</taxon>
        <taxon>Dikarya</taxon>
        <taxon>Ascomycota</taxon>
        <taxon>Pezizomycotina</taxon>
        <taxon>Dothideomycetes</taxon>
        <taxon>Pleosporomycetidae</taxon>
        <taxon>Pleosporales</taxon>
        <taxon>Lophiotremataceae</taxon>
        <taxon>Lophiotrema</taxon>
    </lineage>
</organism>
<dbReference type="AlphaFoldDB" id="A0A6A5ZAZ1"/>
<dbReference type="Proteomes" id="UP000799770">
    <property type="component" value="Unassembled WGS sequence"/>
</dbReference>
<reference evidence="1" key="1">
    <citation type="journal article" date="2020" name="Stud. Mycol.">
        <title>101 Dothideomycetes genomes: a test case for predicting lifestyles and emergence of pathogens.</title>
        <authorList>
            <person name="Haridas S."/>
            <person name="Albert R."/>
            <person name="Binder M."/>
            <person name="Bloem J."/>
            <person name="Labutti K."/>
            <person name="Salamov A."/>
            <person name="Andreopoulos B."/>
            <person name="Baker S."/>
            <person name="Barry K."/>
            <person name="Bills G."/>
            <person name="Bluhm B."/>
            <person name="Cannon C."/>
            <person name="Castanera R."/>
            <person name="Culley D."/>
            <person name="Daum C."/>
            <person name="Ezra D."/>
            <person name="Gonzalez J."/>
            <person name="Henrissat B."/>
            <person name="Kuo A."/>
            <person name="Liang C."/>
            <person name="Lipzen A."/>
            <person name="Lutzoni F."/>
            <person name="Magnuson J."/>
            <person name="Mondo S."/>
            <person name="Nolan M."/>
            <person name="Ohm R."/>
            <person name="Pangilinan J."/>
            <person name="Park H.-J."/>
            <person name="Ramirez L."/>
            <person name="Alfaro M."/>
            <person name="Sun H."/>
            <person name="Tritt A."/>
            <person name="Yoshinaga Y."/>
            <person name="Zwiers L.-H."/>
            <person name="Turgeon B."/>
            <person name="Goodwin S."/>
            <person name="Spatafora J."/>
            <person name="Crous P."/>
            <person name="Grigoriev I."/>
        </authorList>
    </citation>
    <scope>NUCLEOTIDE SEQUENCE</scope>
    <source>
        <strain evidence="1">CBS 627.86</strain>
    </source>
</reference>
<sequence length="320" mass="36622">MAPALLSLPLELREIIYERVFNSYTVKHGFGKPPPANRTALLQTCKQIHLEAWRILPLSIKFHFRGTEAMLDTLLSVDQSVITRLRHISVKAFPFPLYATGRTDFYSTYYFNNALSLLPGLHLDRLEVEDAFHGFGLVDGWRDVVTYFDIEALLKSDAWKELVYITPCTDFIASGYDHRRKRVAQPAGWDKMLRERDGEDSGAEVQMLITPESSNRDAADASTRPWSAIAGHEVVENWRLATPEQELKGEVRIVARRGKRTVYVQTGLSEKKTWKELKDKLGGFSMPDWTPYYNDMADAVGWVYGGWGRRMQLANRALNY</sequence>
<gene>
    <name evidence="1" type="ORF">BDV96DRAFT_491454</name>
</gene>
<name>A0A6A5ZAZ1_9PLEO</name>
<dbReference type="OrthoDB" id="72726at2759"/>
<proteinExistence type="predicted"/>
<keyword evidence="2" id="KW-1185">Reference proteome</keyword>
<protein>
    <recommendedName>
        <fullName evidence="3">F-box domain-containing protein</fullName>
    </recommendedName>
</protein>
<dbReference type="EMBL" id="ML977321">
    <property type="protein sequence ID" value="KAF2116063.1"/>
    <property type="molecule type" value="Genomic_DNA"/>
</dbReference>
<accession>A0A6A5ZAZ1</accession>
<evidence type="ECO:0000313" key="1">
    <source>
        <dbReference type="EMBL" id="KAF2116063.1"/>
    </source>
</evidence>